<name>A0A1A9H987_HELPX</name>
<dbReference type="InterPro" id="IPR032869">
    <property type="entry name" value="WHH_dom_containing"/>
</dbReference>
<sequence length="604" mass="70009">MAEWKTDTEEVKKIVKACRDFKGSLQEEKCSQFIKNLDKYAQEILTERKTIELQLHGAIRELEKAKSDERGARLFYRGLQAVSLVSFVYPPVRMVAATVVTTAELVVRHRKENTEKCERNVELLEQAFEIYLAQAKASAELVERAWESLKKALHFYTDKHKEFIKRLNQASEMIDNEYNIAPPEILKERDFESPTIFYKPKTSAFDERLKDLREDFSFSLYTDLKDRFRHNSSGELDRAKEPKEHEKDLMNSSYSFDESFSLAKKNCVKNFKEALQDFTEKIKKSPNDLNAMNEAFNHLKTELERATDDERLKGLRENFASLYADLKDKIHHNALSSDELERMTSSKEKEFEKNLEDLMPSFRDETNALSNDALERMTSSKEKEFEKNLEDLMPSSLGVPSYDESLNSAKKHCVKNCKKALQDFAEKIKESPNDWNAINEAFNHLDTELERSTENLGQKIAPILERHEDYKRQALGYGEFLESKKEGFMIDEQNPYPEEVRFNELGLAEFDSVFSVIVPLESLEKPACAHHALKALETALKNRDLGFDATELEQIAKGFIPKGYLWHFDANVLGNLALVREELLLSVKHTKGYPLWKTFLQKQN</sequence>
<accession>A0A1A9H987</accession>
<reference evidence="1 2" key="1">
    <citation type="submission" date="2014-04" db="EMBL/GenBank/DDBJ databases">
        <title>Detecting global and local adaptation in a worldwide sample of Helicobacter pylori genomes.</title>
        <authorList>
            <person name="Montano V."/>
            <person name="Didelot X."/>
            <person name="Foll M."/>
            <person name="Linz B."/>
            <person name="Reinhardt R."/>
            <person name="Suerbaum S."/>
            <person name="Moodley Y."/>
            <person name="Jensen J.D."/>
        </authorList>
    </citation>
    <scope>NUCLEOTIDE SEQUENCE [LARGE SCALE GENOMIC DNA]</scope>
    <source>
        <strain evidence="2">ausabrJ05</strain>
    </source>
</reference>
<evidence type="ECO:0000313" key="2">
    <source>
        <dbReference type="Proteomes" id="UP000078049"/>
    </source>
</evidence>
<gene>
    <name evidence="1" type="ORF">AA973_00305</name>
</gene>
<dbReference type="GO" id="GO:0032259">
    <property type="term" value="P:methylation"/>
    <property type="evidence" value="ECO:0007669"/>
    <property type="project" value="UniProtKB-KW"/>
</dbReference>
<organism evidence="1 2">
    <name type="scientific">Helicobacter pylori</name>
    <name type="common">Campylobacter pylori</name>
    <dbReference type="NCBI Taxonomy" id="210"/>
    <lineage>
        <taxon>Bacteria</taxon>
        <taxon>Pseudomonadati</taxon>
        <taxon>Campylobacterota</taxon>
        <taxon>Epsilonproteobacteria</taxon>
        <taxon>Campylobacterales</taxon>
        <taxon>Helicobacteraceae</taxon>
        <taxon>Helicobacter</taxon>
    </lineage>
</organism>
<keyword evidence="1" id="KW-0808">Transferase</keyword>
<dbReference type="Pfam" id="PF14414">
    <property type="entry name" value="WHH"/>
    <property type="match status" value="1"/>
</dbReference>
<evidence type="ECO:0000313" key="1">
    <source>
        <dbReference type="EMBL" id="ANH46351.1"/>
    </source>
</evidence>
<dbReference type="PATRIC" id="fig|210.2440.peg.60"/>
<dbReference type="EMBL" id="CP011485">
    <property type="protein sequence ID" value="ANH46351.1"/>
    <property type="molecule type" value="Genomic_DNA"/>
</dbReference>
<dbReference type="GO" id="GO:0008168">
    <property type="term" value="F:methyltransferase activity"/>
    <property type="evidence" value="ECO:0007669"/>
    <property type="project" value="UniProtKB-KW"/>
</dbReference>
<keyword evidence="1" id="KW-0489">Methyltransferase</keyword>
<dbReference type="Proteomes" id="UP000078049">
    <property type="component" value="Chromosome"/>
</dbReference>
<dbReference type="AlphaFoldDB" id="A0A1A9H987"/>
<proteinExistence type="predicted"/>
<protein>
    <submittedName>
        <fullName evidence="1">5-methyltetrahydrofolate--homocysteine methyltransferase</fullName>
    </submittedName>
</protein>
<dbReference type="RefSeq" id="WP_064437146.1">
    <property type="nucleotide sequence ID" value="NZ_CP011485.1"/>
</dbReference>